<dbReference type="InterPro" id="IPR029058">
    <property type="entry name" value="AB_hydrolase_fold"/>
</dbReference>
<evidence type="ECO:0000313" key="3">
    <source>
        <dbReference type="Proteomes" id="UP001059824"/>
    </source>
</evidence>
<dbReference type="SUPFAM" id="SSF53474">
    <property type="entry name" value="alpha/beta-Hydrolases"/>
    <property type="match status" value="1"/>
</dbReference>
<accession>A0A857MNI5</accession>
<dbReference type="GO" id="GO:0016787">
    <property type="term" value="F:hydrolase activity"/>
    <property type="evidence" value="ECO:0007669"/>
    <property type="project" value="UniProtKB-KW"/>
</dbReference>
<dbReference type="InterPro" id="IPR000073">
    <property type="entry name" value="AB_hydrolase_1"/>
</dbReference>
<name>A0A857MNI5_9BACT</name>
<feature type="domain" description="AB hydrolase-1" evidence="1">
    <location>
        <begin position="4"/>
        <end position="226"/>
    </location>
</feature>
<dbReference type="Pfam" id="PF00561">
    <property type="entry name" value="Abhydrolase_1"/>
    <property type="match status" value="1"/>
</dbReference>
<organism evidence="2 3">
    <name type="scientific">Candidatus Mycosynbacter amalyticus</name>
    <dbReference type="NCBI Taxonomy" id="2665156"/>
    <lineage>
        <taxon>Bacteria</taxon>
        <taxon>Candidatus Saccharimonadota</taxon>
        <taxon>Candidatus Saccharimonadota incertae sedis</taxon>
        <taxon>Candidatus Mycosynbacter</taxon>
    </lineage>
</organism>
<evidence type="ECO:0000259" key="1">
    <source>
        <dbReference type="Pfam" id="PF00561"/>
    </source>
</evidence>
<sequence length="259" mass="29153">MQTVFFHGFSGGGGAPLAPFAEELGLDMRDVVLLDMPGFSKGDGILDPAVLADPGAYLDMAEPSILRQIKSNKIRIIAYSHGAIPAFLFAARHQELVAQLVLICPASSLHPFVSLLPRVMNGTVRLISVDRLLGVMRNRFLVDIMTLYGRKRYWTRQNLMDRLRTRREESDQYNINMFYLMKQLDTFQRDYDSTKIEHVPTVILRTTDDEVIGRNSVQWFRDHIAGAKLVSTIGGHAILAVMPEKAAERLKPILNQATE</sequence>
<proteinExistence type="predicted"/>
<gene>
    <name evidence="2" type="ORF">GII36_02425</name>
</gene>
<dbReference type="Proteomes" id="UP001059824">
    <property type="component" value="Chromosome"/>
</dbReference>
<dbReference type="Gene3D" id="3.40.50.1820">
    <property type="entry name" value="alpha/beta hydrolase"/>
    <property type="match status" value="1"/>
</dbReference>
<keyword evidence="2" id="KW-0378">Hydrolase</keyword>
<dbReference type="KEGG" id="mama:GII36_02425"/>
<reference evidence="2" key="1">
    <citation type="journal article" date="2021" name="Nat. Microbiol.">
        <title>Cocultivation of an ultrasmall environmental parasitic bacterium with lytic ability against bacteria associated with wastewater foams.</title>
        <authorList>
            <person name="Batinovic S."/>
            <person name="Rose J.J.A."/>
            <person name="Ratcliffe J."/>
            <person name="Seviour R.J."/>
            <person name="Petrovski S."/>
        </authorList>
    </citation>
    <scope>NUCLEOTIDE SEQUENCE</scope>
    <source>
        <strain evidence="2">JR1</strain>
    </source>
</reference>
<protein>
    <submittedName>
        <fullName evidence="2">Alpha/beta fold hydrolase</fullName>
    </submittedName>
</protein>
<evidence type="ECO:0000313" key="2">
    <source>
        <dbReference type="EMBL" id="QHN42701.1"/>
    </source>
</evidence>
<dbReference type="EMBL" id="CP045921">
    <property type="protein sequence ID" value="QHN42701.1"/>
    <property type="molecule type" value="Genomic_DNA"/>
</dbReference>
<keyword evidence="3" id="KW-1185">Reference proteome</keyword>
<dbReference type="AlphaFoldDB" id="A0A857MNI5"/>
<dbReference type="RefSeq" id="WP_260764197.1">
    <property type="nucleotide sequence ID" value="NZ_CP045921.1"/>
</dbReference>